<dbReference type="InterPro" id="IPR036890">
    <property type="entry name" value="HATPase_C_sf"/>
</dbReference>
<dbReference type="SUPFAM" id="SSF47384">
    <property type="entry name" value="Homodimeric domain of signal transducing histidine kinase"/>
    <property type="match status" value="1"/>
</dbReference>
<evidence type="ECO:0000256" key="3">
    <source>
        <dbReference type="ARBA" id="ARBA00012438"/>
    </source>
</evidence>
<comment type="catalytic activity">
    <reaction evidence="1">
        <text>ATP + protein L-histidine = ADP + protein N-phospho-L-histidine.</text>
        <dbReference type="EC" id="2.7.13.3"/>
    </reaction>
</comment>
<evidence type="ECO:0000256" key="10">
    <source>
        <dbReference type="SAM" id="Phobius"/>
    </source>
</evidence>
<gene>
    <name evidence="13" type="ORF">CUV01_01435</name>
</gene>
<dbReference type="Proteomes" id="UP000233742">
    <property type="component" value="Chromosome"/>
</dbReference>
<keyword evidence="6 10" id="KW-0812">Transmembrane</keyword>
<feature type="transmembrane region" description="Helical" evidence="10">
    <location>
        <begin position="168"/>
        <end position="190"/>
    </location>
</feature>
<dbReference type="PANTHER" id="PTHR45436">
    <property type="entry name" value="SENSOR HISTIDINE KINASE YKOH"/>
    <property type="match status" value="1"/>
</dbReference>
<keyword evidence="9" id="KW-0902">Two-component regulatory system</keyword>
<accession>A0A2K9EKX2</accession>
<feature type="domain" description="Histidine kinase" evidence="11">
    <location>
        <begin position="252"/>
        <end position="462"/>
    </location>
</feature>
<dbReference type="Pfam" id="PF00512">
    <property type="entry name" value="HisKA"/>
    <property type="match status" value="1"/>
</dbReference>
<evidence type="ECO:0000259" key="11">
    <source>
        <dbReference type="PROSITE" id="PS50109"/>
    </source>
</evidence>
<name>A0A2K9EKX2_9RHOB</name>
<protein>
    <recommendedName>
        <fullName evidence="3">histidine kinase</fullName>
        <ecNumber evidence="3">2.7.13.3</ecNumber>
    </recommendedName>
</protein>
<dbReference type="OrthoDB" id="913606at2"/>
<dbReference type="SUPFAM" id="SSF55874">
    <property type="entry name" value="ATPase domain of HSP90 chaperone/DNA topoisomerase II/histidine kinase"/>
    <property type="match status" value="1"/>
</dbReference>
<sequence>MTERGRPPLSLAGRVLRAVLLILLAGGVMVAAATWFNGRQAARQAYDRILLGAASDIAESITIQDGAPMVDLPVSAFQLLAQAPDDRILYNVIGPGGTFITGFDQLPDTAKPTEGTGVLPVFYDALLQDEPARFIQIKRRFAERDYSGDVAITVGQTLRARKAMALSLMFDALVPALLSGLLLLVMAWFVTRSALRPLEALSDGLALRDPNDLTPMPTDGLPRELQLMLGAMNRFMGRLDRQIAAMRNLISDTAHQLRTPVAAIRAQAEAVVEQPEQSLQRRELDRLLARSRSLGTLLDQLLSRALVIHRTDSAPRLPLDLREVALDIVERRDHELLSPGAELQLVIGEQPVMVQADSFSVTEAAKNLLSNALKHGQSPVQIGAEQHGAHAMLWVQDAGPGPAPHLVQRLGGRFERSATSPEDSAGLGLSIVKAVASALGGQLDLEHRDDGFRIQMVLPAATDDEGT</sequence>
<keyword evidence="14" id="KW-1185">Reference proteome</keyword>
<dbReference type="KEGG" id="paro:CUV01_01435"/>
<evidence type="ECO:0000313" key="13">
    <source>
        <dbReference type="EMBL" id="AUH32235.1"/>
    </source>
</evidence>
<dbReference type="Gene3D" id="3.30.565.10">
    <property type="entry name" value="Histidine kinase-like ATPase, C-terminal domain"/>
    <property type="match status" value="1"/>
</dbReference>
<keyword evidence="5" id="KW-0808">Transferase</keyword>
<organism evidence="13 14">
    <name type="scientific">Paracoccus tegillarcae</name>
    <dbReference type="NCBI Taxonomy" id="1529068"/>
    <lineage>
        <taxon>Bacteria</taxon>
        <taxon>Pseudomonadati</taxon>
        <taxon>Pseudomonadota</taxon>
        <taxon>Alphaproteobacteria</taxon>
        <taxon>Rhodobacterales</taxon>
        <taxon>Paracoccaceae</taxon>
        <taxon>Paracoccus</taxon>
    </lineage>
</organism>
<evidence type="ECO:0000256" key="5">
    <source>
        <dbReference type="ARBA" id="ARBA00022679"/>
    </source>
</evidence>
<dbReference type="InterPro" id="IPR003594">
    <property type="entry name" value="HATPase_dom"/>
</dbReference>
<dbReference type="SMART" id="SM00388">
    <property type="entry name" value="HisKA"/>
    <property type="match status" value="1"/>
</dbReference>
<dbReference type="InterPro" id="IPR003661">
    <property type="entry name" value="HisK_dim/P_dom"/>
</dbReference>
<dbReference type="PANTHER" id="PTHR45436:SF1">
    <property type="entry name" value="SENSOR PROTEIN QSEC"/>
    <property type="match status" value="1"/>
</dbReference>
<dbReference type="Pfam" id="PF08521">
    <property type="entry name" value="2CSK_N"/>
    <property type="match status" value="1"/>
</dbReference>
<evidence type="ECO:0000256" key="8">
    <source>
        <dbReference type="ARBA" id="ARBA00022989"/>
    </source>
</evidence>
<dbReference type="RefSeq" id="WP_101458913.1">
    <property type="nucleotide sequence ID" value="NZ_CP025408.1"/>
</dbReference>
<evidence type="ECO:0000256" key="7">
    <source>
        <dbReference type="ARBA" id="ARBA00022777"/>
    </source>
</evidence>
<dbReference type="GO" id="GO:0005886">
    <property type="term" value="C:plasma membrane"/>
    <property type="evidence" value="ECO:0007669"/>
    <property type="project" value="TreeGrafter"/>
</dbReference>
<reference evidence="13 14" key="1">
    <citation type="submission" date="2017-12" db="EMBL/GenBank/DDBJ databases">
        <authorList>
            <person name="Hurst M.R.H."/>
        </authorList>
    </citation>
    <scope>NUCLEOTIDE SEQUENCE [LARGE SCALE GENOMIC DNA]</scope>
    <source>
        <strain evidence="13 14">BM15</strain>
    </source>
</reference>
<dbReference type="CDD" id="cd00082">
    <property type="entry name" value="HisKA"/>
    <property type="match status" value="1"/>
</dbReference>
<dbReference type="InterPro" id="IPR050428">
    <property type="entry name" value="TCS_sensor_his_kinase"/>
</dbReference>
<keyword evidence="10" id="KW-0472">Membrane</keyword>
<dbReference type="InterPro" id="IPR013727">
    <property type="entry name" value="2CSK_N"/>
</dbReference>
<dbReference type="AlphaFoldDB" id="A0A2K9EKX2"/>
<dbReference type="Pfam" id="PF02518">
    <property type="entry name" value="HATPase_c"/>
    <property type="match status" value="1"/>
</dbReference>
<dbReference type="GO" id="GO:0000155">
    <property type="term" value="F:phosphorelay sensor kinase activity"/>
    <property type="evidence" value="ECO:0007669"/>
    <property type="project" value="InterPro"/>
</dbReference>
<evidence type="ECO:0000256" key="9">
    <source>
        <dbReference type="ARBA" id="ARBA00023012"/>
    </source>
</evidence>
<dbReference type="InterPro" id="IPR005467">
    <property type="entry name" value="His_kinase_dom"/>
</dbReference>
<keyword evidence="4" id="KW-0597">Phosphoprotein</keyword>
<dbReference type="Gene3D" id="1.10.287.130">
    <property type="match status" value="1"/>
</dbReference>
<feature type="transmembrane region" description="Helical" evidence="10">
    <location>
        <begin position="15"/>
        <end position="36"/>
    </location>
</feature>
<evidence type="ECO:0000259" key="12">
    <source>
        <dbReference type="PROSITE" id="PS50885"/>
    </source>
</evidence>
<evidence type="ECO:0000313" key="14">
    <source>
        <dbReference type="Proteomes" id="UP000233742"/>
    </source>
</evidence>
<dbReference type="EC" id="2.7.13.3" evidence="3"/>
<dbReference type="PROSITE" id="PS50109">
    <property type="entry name" value="HIS_KIN"/>
    <property type="match status" value="1"/>
</dbReference>
<evidence type="ECO:0000256" key="2">
    <source>
        <dbReference type="ARBA" id="ARBA00004370"/>
    </source>
</evidence>
<evidence type="ECO:0000256" key="6">
    <source>
        <dbReference type="ARBA" id="ARBA00022692"/>
    </source>
</evidence>
<dbReference type="InterPro" id="IPR003660">
    <property type="entry name" value="HAMP_dom"/>
</dbReference>
<comment type="subcellular location">
    <subcellularLocation>
        <location evidence="2">Membrane</location>
    </subcellularLocation>
</comment>
<keyword evidence="7 13" id="KW-0418">Kinase</keyword>
<dbReference type="InterPro" id="IPR036097">
    <property type="entry name" value="HisK_dim/P_sf"/>
</dbReference>
<dbReference type="SMART" id="SM00387">
    <property type="entry name" value="HATPase_c"/>
    <property type="match status" value="1"/>
</dbReference>
<feature type="domain" description="HAMP" evidence="12">
    <location>
        <begin position="192"/>
        <end position="244"/>
    </location>
</feature>
<keyword evidence="8 10" id="KW-1133">Transmembrane helix</keyword>
<evidence type="ECO:0000256" key="4">
    <source>
        <dbReference type="ARBA" id="ARBA00022553"/>
    </source>
</evidence>
<dbReference type="EMBL" id="CP025408">
    <property type="protein sequence ID" value="AUH32235.1"/>
    <property type="molecule type" value="Genomic_DNA"/>
</dbReference>
<proteinExistence type="predicted"/>
<evidence type="ECO:0000256" key="1">
    <source>
        <dbReference type="ARBA" id="ARBA00000085"/>
    </source>
</evidence>
<dbReference type="PROSITE" id="PS50885">
    <property type="entry name" value="HAMP"/>
    <property type="match status" value="1"/>
</dbReference>